<dbReference type="AlphaFoldDB" id="A0A099T159"/>
<evidence type="ECO:0000313" key="2">
    <source>
        <dbReference type="EMBL" id="KGK97863.1"/>
    </source>
</evidence>
<evidence type="ECO:0000259" key="1">
    <source>
        <dbReference type="Pfam" id="PF02627"/>
    </source>
</evidence>
<feature type="domain" description="Carboxymuconolactone decarboxylase-like" evidence="1">
    <location>
        <begin position="15"/>
        <end position="97"/>
    </location>
</feature>
<name>A0A099T159_METMT</name>
<dbReference type="InterPro" id="IPR003779">
    <property type="entry name" value="CMD-like"/>
</dbReference>
<dbReference type="InterPro" id="IPR029032">
    <property type="entry name" value="AhpD-like"/>
</dbReference>
<dbReference type="RefSeq" id="WP_048194980.1">
    <property type="nucleotide sequence ID" value="NZ_CAAGSM010000001.1"/>
</dbReference>
<dbReference type="SUPFAM" id="SSF69118">
    <property type="entry name" value="AhpD-like"/>
    <property type="match status" value="1"/>
</dbReference>
<accession>A0A099T159</accession>
<dbReference type="GO" id="GO:0051920">
    <property type="term" value="F:peroxiredoxin activity"/>
    <property type="evidence" value="ECO:0007669"/>
    <property type="project" value="InterPro"/>
</dbReference>
<evidence type="ECO:0000313" key="3">
    <source>
        <dbReference type="Proteomes" id="UP000029859"/>
    </source>
</evidence>
<reference evidence="2 3" key="1">
    <citation type="submission" date="2014-09" db="EMBL/GenBank/DDBJ databases">
        <title>Draft genome sequence of an obligately methylotrophic methanogen, Methanococcoides methylutens, isolated from marine sediment.</title>
        <authorList>
            <person name="Guan Y."/>
            <person name="Ngugi D.K."/>
            <person name="Blom J."/>
            <person name="Ali S."/>
            <person name="Ferry J.G."/>
            <person name="Stingl U."/>
        </authorList>
    </citation>
    <scope>NUCLEOTIDE SEQUENCE [LARGE SCALE GENOMIC DNA]</scope>
    <source>
        <strain evidence="2 3">DSM 2657</strain>
    </source>
</reference>
<dbReference type="Gene3D" id="1.20.1290.10">
    <property type="entry name" value="AhpD-like"/>
    <property type="match status" value="1"/>
</dbReference>
<keyword evidence="3" id="KW-1185">Reference proteome</keyword>
<sequence>MSENPLQVIIDSDADFFQLLEDTRITSFEEDGIPLKYKLLMAMVLDASKGAVNGVTSLAVQAMEAGATKEEVMQAVKVTHYICGVGSVYVAANALKDVL</sequence>
<proteinExistence type="predicted"/>
<dbReference type="EMBL" id="JRHO01000014">
    <property type="protein sequence ID" value="KGK97863.1"/>
    <property type="molecule type" value="Genomic_DNA"/>
</dbReference>
<gene>
    <name evidence="2" type="ORF">LI82_08855</name>
</gene>
<protein>
    <submittedName>
        <fullName evidence="2">4-carboxymuconolactone decarboxylase</fullName>
    </submittedName>
</protein>
<dbReference type="Pfam" id="PF02627">
    <property type="entry name" value="CMD"/>
    <property type="match status" value="1"/>
</dbReference>
<comment type="caution">
    <text evidence="2">The sequence shown here is derived from an EMBL/GenBank/DDBJ whole genome shotgun (WGS) entry which is preliminary data.</text>
</comment>
<dbReference type="OrthoDB" id="121421at2157"/>
<dbReference type="Proteomes" id="UP000029859">
    <property type="component" value="Unassembled WGS sequence"/>
</dbReference>
<organism evidence="2 3">
    <name type="scientific">Methanococcoides methylutens</name>
    <dbReference type="NCBI Taxonomy" id="2226"/>
    <lineage>
        <taxon>Archaea</taxon>
        <taxon>Methanobacteriati</taxon>
        <taxon>Methanobacteriota</taxon>
        <taxon>Stenosarchaea group</taxon>
        <taxon>Methanomicrobia</taxon>
        <taxon>Methanosarcinales</taxon>
        <taxon>Methanosarcinaceae</taxon>
        <taxon>Methanococcoides</taxon>
    </lineage>
</organism>